<accession>A0AA36PLR9</accession>
<evidence type="ECO:0000313" key="2">
    <source>
        <dbReference type="EMBL" id="CNH90328.1"/>
    </source>
</evidence>
<reference evidence="2 3" key="1">
    <citation type="submission" date="2015-03" db="EMBL/GenBank/DDBJ databases">
        <authorList>
            <consortium name="Pathogen Informatics"/>
            <person name="Murphy D."/>
        </authorList>
    </citation>
    <scope>NUCLEOTIDE SEQUENCE [LARGE SCALE GENOMIC DNA]</scope>
    <source>
        <strain evidence="2 3">FE82747</strain>
    </source>
</reference>
<proteinExistence type="predicted"/>
<name>A0AA36PLR9_YERMO</name>
<dbReference type="PROSITE" id="PS51257">
    <property type="entry name" value="PROKAR_LIPOPROTEIN"/>
    <property type="match status" value="1"/>
</dbReference>
<evidence type="ECO:0008006" key="4">
    <source>
        <dbReference type="Google" id="ProtNLM"/>
    </source>
</evidence>
<dbReference type="RefSeq" id="WP_049678386.1">
    <property type="nucleotide sequence ID" value="NZ_CABMMJ010000002.1"/>
</dbReference>
<dbReference type="Proteomes" id="UP000040841">
    <property type="component" value="Unassembled WGS sequence"/>
</dbReference>
<evidence type="ECO:0000256" key="1">
    <source>
        <dbReference type="SAM" id="Phobius"/>
    </source>
</evidence>
<feature type="transmembrane region" description="Helical" evidence="1">
    <location>
        <begin position="12"/>
        <end position="30"/>
    </location>
</feature>
<organism evidence="2 3">
    <name type="scientific">Yersinia mollaretii</name>
    <dbReference type="NCBI Taxonomy" id="33060"/>
    <lineage>
        <taxon>Bacteria</taxon>
        <taxon>Pseudomonadati</taxon>
        <taxon>Pseudomonadota</taxon>
        <taxon>Gammaproteobacteria</taxon>
        <taxon>Enterobacterales</taxon>
        <taxon>Yersiniaceae</taxon>
        <taxon>Yersinia</taxon>
    </lineage>
</organism>
<protein>
    <recommendedName>
        <fullName evidence="4">Lipoprotein</fullName>
    </recommendedName>
</protein>
<dbReference type="EMBL" id="CQBM01000002">
    <property type="protein sequence ID" value="CNH90328.1"/>
    <property type="molecule type" value="Genomic_DNA"/>
</dbReference>
<evidence type="ECO:0000313" key="3">
    <source>
        <dbReference type="Proteomes" id="UP000040841"/>
    </source>
</evidence>
<keyword evidence="1" id="KW-0472">Membrane</keyword>
<comment type="caution">
    <text evidence="2">The sequence shown here is derived from an EMBL/GenBank/DDBJ whole genome shotgun (WGS) entry which is preliminary data.</text>
</comment>
<keyword evidence="1" id="KW-1133">Transmembrane helix</keyword>
<dbReference type="AlphaFoldDB" id="A0AA36PLR9"/>
<keyword evidence="1" id="KW-0812">Transmembrane</keyword>
<gene>
    <name evidence="2" type="ORF">ERS008502_01693</name>
</gene>
<sequence>MKYFYTATHFHFRYLIILIAMFLSGCTHLTESSKNQNAYYLQGNIQNFHGKIPENATITLSVTQNKIAGEKEITFREYIILNKMESRKIPFLLPLQNELSLLPNQLSVSVRVEKEGKLIMMSDKLTPLTYQPDEKLTLIVNDS</sequence>